<reference evidence="2 3" key="1">
    <citation type="submission" date="2019-06" db="EMBL/GenBank/DDBJ databases">
        <title>Whole genome shotgun sequence of Streptomyces cacaoi subsp. cacaoi NBRC 12748.</title>
        <authorList>
            <person name="Hosoyama A."/>
            <person name="Uohara A."/>
            <person name="Ohji S."/>
            <person name="Ichikawa N."/>
        </authorList>
    </citation>
    <scope>NUCLEOTIDE SEQUENCE [LARGE SCALE GENOMIC DNA]</scope>
    <source>
        <strain evidence="2 3">NBRC 12748</strain>
    </source>
</reference>
<proteinExistence type="predicted"/>
<dbReference type="RefSeq" id="WP_230989037.1">
    <property type="nucleotide sequence ID" value="NZ_BJMM01000065.1"/>
</dbReference>
<dbReference type="SUPFAM" id="SSF50475">
    <property type="entry name" value="FMN-binding split barrel"/>
    <property type="match status" value="1"/>
</dbReference>
<gene>
    <name evidence="2" type="ORF">SCA03_63660</name>
</gene>
<evidence type="ECO:0000313" key="3">
    <source>
        <dbReference type="Proteomes" id="UP000319210"/>
    </source>
</evidence>
<feature type="region of interest" description="Disordered" evidence="1">
    <location>
        <begin position="1"/>
        <end position="23"/>
    </location>
</feature>
<dbReference type="AlphaFoldDB" id="A0A4Y3R7V9"/>
<evidence type="ECO:0000313" key="2">
    <source>
        <dbReference type="EMBL" id="GEB53815.1"/>
    </source>
</evidence>
<keyword evidence="3" id="KW-1185">Reference proteome</keyword>
<sequence>MRRWLSALSTSTRSPAGPLTHAPRPAARLYGRVAEDPRAAPVVDECDLVSGPARQVVARGTAELLPCDVPRGRRKLSRYPGEDESRWDRRFLDHLYADPEPSGTVRLPVVPASLHASDLGCQVG</sequence>
<dbReference type="Proteomes" id="UP000319210">
    <property type="component" value="Unassembled WGS sequence"/>
</dbReference>
<name>A0A4Y3R7V9_STRCI</name>
<accession>A0A4Y3R7V9</accession>
<dbReference type="EMBL" id="BJMM01000065">
    <property type="protein sequence ID" value="GEB53815.1"/>
    <property type="molecule type" value="Genomic_DNA"/>
</dbReference>
<organism evidence="2 3">
    <name type="scientific">Streptomyces cacaoi</name>
    <dbReference type="NCBI Taxonomy" id="1898"/>
    <lineage>
        <taxon>Bacteria</taxon>
        <taxon>Bacillati</taxon>
        <taxon>Actinomycetota</taxon>
        <taxon>Actinomycetes</taxon>
        <taxon>Kitasatosporales</taxon>
        <taxon>Streptomycetaceae</taxon>
        <taxon>Streptomyces</taxon>
    </lineage>
</organism>
<evidence type="ECO:0000256" key="1">
    <source>
        <dbReference type="SAM" id="MobiDB-lite"/>
    </source>
</evidence>
<protein>
    <submittedName>
        <fullName evidence="2">Uncharacterized protein</fullName>
    </submittedName>
</protein>
<comment type="caution">
    <text evidence="2">The sequence shown here is derived from an EMBL/GenBank/DDBJ whole genome shotgun (WGS) entry which is preliminary data.</text>
</comment>